<dbReference type="PANTHER" id="PTHR24089">
    <property type="entry name" value="SOLUTE CARRIER FAMILY 25"/>
    <property type="match status" value="1"/>
</dbReference>
<sequence length="781" mass="85080">MSIMTPPGEAPSEPPLSPPPPPPPSPVLGALGLGPDDALNEDPLTYRTNAQVLDIYTHASIAPPPPKYDPDVSLRSAQRSESPSRTTLSEFRESEGQARRLTRLRSVFDSLPPPAAAAAAAPAVPTTSTSNDDAPPRSDATEAERCARDQKAYLRELWGQCGSVEPGPLPSTETTESEPAATAAAPERGQRPSPQKTKRTASTTATRWKAFEQYAEAKERELWRAFCELDRDGDMRLRKPEVREACRRAGIDLREEALDEFVRTVDSDGDGAISFDDWRDFLLLLPRPISMKEIWRFWQTKRIERPSMSRLTQDGDVVIGRGRSGWRKLFGRSSSSSSTTGTTPANAPLPKPLSPRTTDLRQLEPINDEQRYMSACARMQADDRERERKRQSAEAVSKAGQAGPSLEFEESGVVAAEPARAQPTASEPVLVPEEEEEQELDATHDMFADAGKFLLAGGVAGAVSRTATAPFDRLKVFLITSPASKSATPPRGRPGAGTLIEAVKTVYRQGGGIKAFWTGNGLNIIKIFPESAIKFLSYESAKRVFAQYWDKVPDQTMISNSSRFVAGGIGGVASIYPIEALKVRRQQSQQDIDRKLTRAPSQTRVMSSSGGAMRGNALILQTARDMWSRGRFRYFFRGLPAGLIGVFPYSAIDMSTFEGIKLAYTQWAGEEPGVAGSLAFGAISGGVGASSVYPLNLVRTRLQAQGTPSHPQTYTGIRDAAIKCYQLEGWRGFYKGLTPTLVKVVPAVAISYAVYDTSKKMLFAADDHPSPELSSDSESES</sequence>
<dbReference type="PRINTS" id="PR00926">
    <property type="entry name" value="MITOCARRIER"/>
</dbReference>
<evidence type="ECO:0000256" key="10">
    <source>
        <dbReference type="ARBA" id="ARBA00023128"/>
    </source>
</evidence>
<keyword evidence="3" id="KW-0813">Transport</keyword>
<dbReference type="GO" id="GO:0005509">
    <property type="term" value="F:calcium ion binding"/>
    <property type="evidence" value="ECO:0007669"/>
    <property type="project" value="InterPro"/>
</dbReference>
<dbReference type="InterPro" id="IPR018108">
    <property type="entry name" value="MCP_transmembrane"/>
</dbReference>
<keyword evidence="5" id="KW-0479">Metal-binding</keyword>
<comment type="subcellular location">
    <subcellularLocation>
        <location evidence="1">Mitochondrion inner membrane</location>
        <topology evidence="1">Multi-pass membrane protein</topology>
    </subcellularLocation>
</comment>
<evidence type="ECO:0000256" key="4">
    <source>
        <dbReference type="ARBA" id="ARBA00022692"/>
    </source>
</evidence>
<feature type="compositionally biased region" description="Pro residues" evidence="13">
    <location>
        <begin position="8"/>
        <end position="26"/>
    </location>
</feature>
<keyword evidence="7" id="KW-0999">Mitochondrion inner membrane</keyword>
<feature type="compositionally biased region" description="Low complexity" evidence="13">
    <location>
        <begin position="27"/>
        <end position="37"/>
    </location>
</feature>
<evidence type="ECO:0000256" key="7">
    <source>
        <dbReference type="ARBA" id="ARBA00022792"/>
    </source>
</evidence>
<feature type="compositionally biased region" description="Basic and acidic residues" evidence="13">
    <location>
        <begin position="134"/>
        <end position="145"/>
    </location>
</feature>
<evidence type="ECO:0000259" key="14">
    <source>
        <dbReference type="PROSITE" id="PS50222"/>
    </source>
</evidence>
<feature type="repeat" description="Solcar" evidence="12">
    <location>
        <begin position="672"/>
        <end position="761"/>
    </location>
</feature>
<dbReference type="Gene3D" id="1.10.238.10">
    <property type="entry name" value="EF-hand"/>
    <property type="match status" value="1"/>
</dbReference>
<feature type="compositionally biased region" description="Basic and acidic residues" evidence="13">
    <location>
        <begin position="380"/>
        <end position="392"/>
    </location>
</feature>
<dbReference type="PROSITE" id="PS00018">
    <property type="entry name" value="EF_HAND_1"/>
    <property type="match status" value="1"/>
</dbReference>
<keyword evidence="16" id="KW-1185">Reference proteome</keyword>
<dbReference type="Pfam" id="PF00153">
    <property type="entry name" value="Mito_carr"/>
    <property type="match status" value="3"/>
</dbReference>
<keyword evidence="11 12" id="KW-0472">Membrane</keyword>
<dbReference type="Gene3D" id="1.50.40.10">
    <property type="entry name" value="Mitochondrial carrier domain"/>
    <property type="match status" value="1"/>
</dbReference>
<dbReference type="PROSITE" id="PS50920">
    <property type="entry name" value="SOLCAR"/>
    <property type="match status" value="3"/>
</dbReference>
<evidence type="ECO:0000256" key="8">
    <source>
        <dbReference type="ARBA" id="ARBA00022837"/>
    </source>
</evidence>
<dbReference type="InterPro" id="IPR011992">
    <property type="entry name" value="EF-hand-dom_pair"/>
</dbReference>
<evidence type="ECO:0000256" key="6">
    <source>
        <dbReference type="ARBA" id="ARBA00022737"/>
    </source>
</evidence>
<dbReference type="InterPro" id="IPR002067">
    <property type="entry name" value="MCP"/>
</dbReference>
<feature type="domain" description="EF-hand" evidence="14">
    <location>
        <begin position="217"/>
        <end position="252"/>
    </location>
</feature>
<dbReference type="SMART" id="SM00054">
    <property type="entry name" value="EFh"/>
    <property type="match status" value="2"/>
</dbReference>
<dbReference type="InterPro" id="IPR018247">
    <property type="entry name" value="EF_Hand_1_Ca_BS"/>
</dbReference>
<accession>A0A2S5BIA6</accession>
<evidence type="ECO:0000256" key="13">
    <source>
        <dbReference type="SAM" id="MobiDB-lite"/>
    </source>
</evidence>
<dbReference type="GO" id="GO:0005743">
    <property type="term" value="C:mitochondrial inner membrane"/>
    <property type="evidence" value="ECO:0007669"/>
    <property type="project" value="UniProtKB-SubCell"/>
</dbReference>
<dbReference type="AlphaFoldDB" id="A0A2S5BIA6"/>
<dbReference type="InterPro" id="IPR023395">
    <property type="entry name" value="MCP_dom_sf"/>
</dbReference>
<keyword evidence="8" id="KW-0106">Calcium</keyword>
<proteinExistence type="inferred from homology"/>
<feature type="compositionally biased region" description="Polar residues" evidence="13">
    <location>
        <begin position="75"/>
        <end position="89"/>
    </location>
</feature>
<dbReference type="SUPFAM" id="SSF103506">
    <property type="entry name" value="Mitochondrial carrier"/>
    <property type="match status" value="1"/>
</dbReference>
<feature type="repeat" description="Solcar" evidence="12">
    <location>
        <begin position="448"/>
        <end position="544"/>
    </location>
</feature>
<dbReference type="PROSITE" id="PS50222">
    <property type="entry name" value="EF_HAND_2"/>
    <property type="match status" value="2"/>
</dbReference>
<keyword evidence="6" id="KW-0677">Repeat</keyword>
<dbReference type="Pfam" id="PF13499">
    <property type="entry name" value="EF-hand_7"/>
    <property type="match status" value="1"/>
</dbReference>
<dbReference type="Proteomes" id="UP000237144">
    <property type="component" value="Unassembled WGS sequence"/>
</dbReference>
<protein>
    <recommendedName>
        <fullName evidence="14">EF-hand domain-containing protein</fullName>
    </recommendedName>
</protein>
<dbReference type="CDD" id="cd00051">
    <property type="entry name" value="EFh"/>
    <property type="match status" value="1"/>
</dbReference>
<evidence type="ECO:0000256" key="9">
    <source>
        <dbReference type="ARBA" id="ARBA00022989"/>
    </source>
</evidence>
<evidence type="ECO:0000256" key="1">
    <source>
        <dbReference type="ARBA" id="ARBA00004448"/>
    </source>
</evidence>
<evidence type="ECO:0000256" key="11">
    <source>
        <dbReference type="ARBA" id="ARBA00023136"/>
    </source>
</evidence>
<reference evidence="15 16" key="1">
    <citation type="journal article" date="2018" name="Front. Microbiol.">
        <title>Prospects for Fungal Bioremediation of Acidic Radioactive Waste Sites: Characterization and Genome Sequence of Rhodotorula taiwanensis MD1149.</title>
        <authorList>
            <person name="Tkavc R."/>
            <person name="Matrosova V.Y."/>
            <person name="Grichenko O.E."/>
            <person name="Gostincar C."/>
            <person name="Volpe R.P."/>
            <person name="Klimenkova P."/>
            <person name="Gaidamakova E.K."/>
            <person name="Zhou C.E."/>
            <person name="Stewart B.J."/>
            <person name="Lyman M.G."/>
            <person name="Malfatti S.A."/>
            <person name="Rubinfeld B."/>
            <person name="Courtot M."/>
            <person name="Singh J."/>
            <person name="Dalgard C.L."/>
            <person name="Hamilton T."/>
            <person name="Frey K.G."/>
            <person name="Gunde-Cimerman N."/>
            <person name="Dugan L."/>
            <person name="Daly M.J."/>
        </authorList>
    </citation>
    <scope>NUCLEOTIDE SEQUENCE [LARGE SCALE GENOMIC DNA]</scope>
    <source>
        <strain evidence="15 16">MD1149</strain>
    </source>
</reference>
<feature type="region of interest" description="Disordered" evidence="13">
    <location>
        <begin position="328"/>
        <end position="412"/>
    </location>
</feature>
<evidence type="ECO:0000313" key="16">
    <source>
        <dbReference type="Proteomes" id="UP000237144"/>
    </source>
</evidence>
<feature type="compositionally biased region" description="Low complexity" evidence="13">
    <location>
        <begin position="333"/>
        <end position="343"/>
    </location>
</feature>
<keyword evidence="10" id="KW-0496">Mitochondrion</keyword>
<feature type="region of interest" description="Disordered" evidence="13">
    <location>
        <begin position="116"/>
        <end position="145"/>
    </location>
</feature>
<evidence type="ECO:0000256" key="5">
    <source>
        <dbReference type="ARBA" id="ARBA00022723"/>
    </source>
</evidence>
<comment type="caution">
    <text evidence="15">The sequence shown here is derived from an EMBL/GenBank/DDBJ whole genome shotgun (WGS) entry which is preliminary data.</text>
</comment>
<dbReference type="STRING" id="741276.A0A2S5BIA6"/>
<dbReference type="SUPFAM" id="SSF47473">
    <property type="entry name" value="EF-hand"/>
    <property type="match status" value="1"/>
</dbReference>
<evidence type="ECO:0000256" key="12">
    <source>
        <dbReference type="PROSITE-ProRule" id="PRU00282"/>
    </source>
</evidence>
<evidence type="ECO:0000313" key="15">
    <source>
        <dbReference type="EMBL" id="POY76509.1"/>
    </source>
</evidence>
<name>A0A2S5BIA6_9BASI</name>
<evidence type="ECO:0000256" key="2">
    <source>
        <dbReference type="ARBA" id="ARBA00006375"/>
    </source>
</evidence>
<organism evidence="15 16">
    <name type="scientific">Rhodotorula taiwanensis</name>
    <dbReference type="NCBI Taxonomy" id="741276"/>
    <lineage>
        <taxon>Eukaryota</taxon>
        <taxon>Fungi</taxon>
        <taxon>Dikarya</taxon>
        <taxon>Basidiomycota</taxon>
        <taxon>Pucciniomycotina</taxon>
        <taxon>Microbotryomycetes</taxon>
        <taxon>Sporidiobolales</taxon>
        <taxon>Sporidiobolaceae</taxon>
        <taxon>Rhodotorula</taxon>
    </lineage>
</organism>
<dbReference type="OrthoDB" id="270584at2759"/>
<gene>
    <name evidence="15" type="ORF">BMF94_0350</name>
</gene>
<dbReference type="InterPro" id="IPR002048">
    <property type="entry name" value="EF_hand_dom"/>
</dbReference>
<comment type="similarity">
    <text evidence="2">Belongs to the mitochondrial carrier (TC 2.A.29) family.</text>
</comment>
<dbReference type="GO" id="GO:0055085">
    <property type="term" value="P:transmembrane transport"/>
    <property type="evidence" value="ECO:0007669"/>
    <property type="project" value="InterPro"/>
</dbReference>
<feature type="region of interest" description="Disordered" evidence="13">
    <location>
        <begin position="1"/>
        <end position="42"/>
    </location>
</feature>
<evidence type="ECO:0000256" key="3">
    <source>
        <dbReference type="ARBA" id="ARBA00022448"/>
    </source>
</evidence>
<feature type="region of interest" description="Disordered" evidence="13">
    <location>
        <begin position="57"/>
        <end position="99"/>
    </location>
</feature>
<feature type="domain" description="EF-hand" evidence="14">
    <location>
        <begin position="253"/>
        <end position="288"/>
    </location>
</feature>
<keyword evidence="4 12" id="KW-0812">Transmembrane</keyword>
<feature type="repeat" description="Solcar" evidence="12">
    <location>
        <begin position="554"/>
        <end position="663"/>
    </location>
</feature>
<keyword evidence="9" id="KW-1133">Transmembrane helix</keyword>
<feature type="compositionally biased region" description="Low complexity" evidence="13">
    <location>
        <begin position="170"/>
        <end position="187"/>
    </location>
</feature>
<dbReference type="FunFam" id="1.50.40.10:FF:000016">
    <property type="entry name" value="Solute carrier family 25 member 23"/>
    <property type="match status" value="1"/>
</dbReference>
<dbReference type="EMBL" id="PJQD01000004">
    <property type="protein sequence ID" value="POY76509.1"/>
    <property type="molecule type" value="Genomic_DNA"/>
</dbReference>
<feature type="region of interest" description="Disordered" evidence="13">
    <location>
        <begin position="161"/>
        <end position="204"/>
    </location>
</feature>